<dbReference type="Proteomes" id="UP000515928">
    <property type="component" value="Chromosome"/>
</dbReference>
<evidence type="ECO:0000256" key="2">
    <source>
        <dbReference type="ARBA" id="ARBA00022723"/>
    </source>
</evidence>
<organism evidence="9 10">
    <name type="scientific">Erysipelothrix inopinata</name>
    <dbReference type="NCBI Taxonomy" id="225084"/>
    <lineage>
        <taxon>Bacteria</taxon>
        <taxon>Bacillati</taxon>
        <taxon>Bacillota</taxon>
        <taxon>Erysipelotrichia</taxon>
        <taxon>Erysipelotrichales</taxon>
        <taxon>Erysipelotrichaceae</taxon>
        <taxon>Erysipelothrix</taxon>
    </lineage>
</organism>
<comment type="cofactor">
    <cofactor evidence="7">
        <name>a divalent metal cation</name>
        <dbReference type="ChEBI" id="CHEBI:60240"/>
    </cofactor>
    <text evidence="7">Binds 1 divalent metal cation per subunit.</text>
</comment>
<gene>
    <name evidence="9" type="primary">nagA</name>
    <name evidence="9" type="ORF">H9L01_04600</name>
</gene>
<dbReference type="PIRSF" id="PIRSF038994">
    <property type="entry name" value="NagA"/>
    <property type="match status" value="1"/>
</dbReference>
<keyword evidence="10" id="KW-1185">Reference proteome</keyword>
<feature type="active site" description="Proton donor/acceptor" evidence="6">
    <location>
        <position position="275"/>
    </location>
</feature>
<dbReference type="EC" id="3.5.1.25" evidence="9"/>
<evidence type="ECO:0000313" key="10">
    <source>
        <dbReference type="Proteomes" id="UP000515928"/>
    </source>
</evidence>
<comment type="similarity">
    <text evidence="1 5">Belongs to the metallo-dependent hydrolases superfamily. NagA family.</text>
</comment>
<dbReference type="GO" id="GO:0006046">
    <property type="term" value="P:N-acetylglucosamine catabolic process"/>
    <property type="evidence" value="ECO:0007669"/>
    <property type="project" value="TreeGrafter"/>
</dbReference>
<dbReference type="SUPFAM" id="SSF51338">
    <property type="entry name" value="Composite domain of metallo-dependent hydrolases"/>
    <property type="match status" value="1"/>
</dbReference>
<dbReference type="Gene3D" id="3.20.20.140">
    <property type="entry name" value="Metal-dependent hydrolases"/>
    <property type="match status" value="1"/>
</dbReference>
<dbReference type="Pfam" id="PF01979">
    <property type="entry name" value="Amidohydro_1"/>
    <property type="match status" value="1"/>
</dbReference>
<feature type="binding site" evidence="7">
    <location>
        <position position="195"/>
    </location>
    <ligand>
        <name>Zn(2+)</name>
        <dbReference type="ChEBI" id="CHEBI:29105"/>
    </ligand>
</feature>
<dbReference type="AlphaFoldDB" id="A0A7G9S1B3"/>
<evidence type="ECO:0000256" key="1">
    <source>
        <dbReference type="ARBA" id="ARBA00010716"/>
    </source>
</evidence>
<proteinExistence type="inferred from homology"/>
<dbReference type="InterPro" id="IPR011059">
    <property type="entry name" value="Metal-dep_hydrolase_composite"/>
</dbReference>
<dbReference type="InterPro" id="IPR032466">
    <property type="entry name" value="Metal_Hydrolase"/>
</dbReference>
<feature type="domain" description="Amidohydrolase-related" evidence="8">
    <location>
        <begin position="47"/>
        <end position="393"/>
    </location>
</feature>
<dbReference type="NCBIfam" id="TIGR00221">
    <property type="entry name" value="nagA"/>
    <property type="match status" value="1"/>
</dbReference>
<accession>A0A7G9S1B3</accession>
<evidence type="ECO:0000256" key="6">
    <source>
        <dbReference type="PIRSR" id="PIRSR038994-1"/>
    </source>
</evidence>
<dbReference type="GO" id="GO:0008448">
    <property type="term" value="F:N-acetylglucosamine-6-phosphate deacetylase activity"/>
    <property type="evidence" value="ECO:0007669"/>
    <property type="project" value="UniProtKB-EC"/>
</dbReference>
<evidence type="ECO:0000256" key="5">
    <source>
        <dbReference type="PIRNR" id="PIRNR038994"/>
    </source>
</evidence>
<reference evidence="9 10" key="1">
    <citation type="submission" date="2020-08" db="EMBL/GenBank/DDBJ databases">
        <title>Genome sequence of Erysipelothrix inopinata DSM 15511T.</title>
        <authorList>
            <person name="Hyun D.-W."/>
            <person name="Bae J.-W."/>
        </authorList>
    </citation>
    <scope>NUCLEOTIDE SEQUENCE [LARGE SCALE GENOMIC DNA]</scope>
    <source>
        <strain evidence="9 10">DSM 15511</strain>
    </source>
</reference>
<protein>
    <submittedName>
        <fullName evidence="9">N-acetylglucosamine-6-phosphate deacetylase</fullName>
        <ecNumber evidence="9">3.5.1.25</ecNumber>
    </submittedName>
</protein>
<dbReference type="PANTHER" id="PTHR11113:SF14">
    <property type="entry name" value="N-ACETYLGLUCOSAMINE-6-PHOSPHATE DEACETYLASE"/>
    <property type="match status" value="1"/>
</dbReference>
<evidence type="ECO:0000313" key="9">
    <source>
        <dbReference type="EMBL" id="QNN61638.1"/>
    </source>
</evidence>
<feature type="binding site" evidence="7">
    <location>
        <position position="216"/>
    </location>
    <ligand>
        <name>Zn(2+)</name>
        <dbReference type="ChEBI" id="CHEBI:29105"/>
    </ligand>
</feature>
<sequence>MYLYSKNIYFPNQIKREGYLKIEEGVITGFVTNIGSESFEDYENYLIIPGFIDQHLHGWGTGSFGNDKTHHGLLEMKKHLPSVGVTSFLATSGAEPIEDLIQGIKTSCEIMETQKDDGASLLGVHLEGPFVSPKQKGMMREEFFRDPSVSLMETFVETQTVPNAIKLMTMAPELPGSKEVIKFCKANGIQINIGHSHATFEEIANLKEYGLGGVTHMFSGMRGFHHRELGVAGTALFFDDLYCEFAKQTGMTVKPEAFQIAYRLKGPDRIIMTTDNTAMAQLTQERYHYIRKQTFIPDGDWFVIRNDDGSEQRYDRTDYEQVKHLELSYIESIQNLIKNVHPSVHDVIKMTSENCAKYLNVYDRKGSIEVGKDADLLIIDEDFNIHATYCMGKKY</sequence>
<keyword evidence="4 5" id="KW-0119">Carbohydrate metabolism</keyword>
<feature type="binding site" evidence="7">
    <location>
        <position position="127"/>
    </location>
    <ligand>
        <name>Zn(2+)</name>
        <dbReference type="ChEBI" id="CHEBI:29105"/>
    </ligand>
</feature>
<evidence type="ECO:0000256" key="4">
    <source>
        <dbReference type="ARBA" id="ARBA00023277"/>
    </source>
</evidence>
<evidence type="ECO:0000256" key="3">
    <source>
        <dbReference type="ARBA" id="ARBA00022801"/>
    </source>
</evidence>
<dbReference type="Gene3D" id="2.30.40.10">
    <property type="entry name" value="Urease, subunit C, domain 1"/>
    <property type="match status" value="1"/>
</dbReference>
<dbReference type="EMBL" id="CP060715">
    <property type="protein sequence ID" value="QNN61638.1"/>
    <property type="molecule type" value="Genomic_DNA"/>
</dbReference>
<evidence type="ECO:0000256" key="7">
    <source>
        <dbReference type="PIRSR" id="PIRSR038994-3"/>
    </source>
</evidence>
<name>A0A7G9S1B3_9FIRM</name>
<dbReference type="RefSeq" id="WP_187534837.1">
    <property type="nucleotide sequence ID" value="NZ_CBCSHU010000003.1"/>
</dbReference>
<dbReference type="KEGG" id="eio:H9L01_04600"/>
<evidence type="ECO:0000259" key="8">
    <source>
        <dbReference type="Pfam" id="PF01979"/>
    </source>
</evidence>
<keyword evidence="3 5" id="KW-0378">Hydrolase</keyword>
<keyword evidence="2 7" id="KW-0479">Metal-binding</keyword>
<dbReference type="GO" id="GO:0046872">
    <property type="term" value="F:metal ion binding"/>
    <property type="evidence" value="ECO:0007669"/>
    <property type="project" value="UniProtKB-KW"/>
</dbReference>
<dbReference type="SUPFAM" id="SSF51556">
    <property type="entry name" value="Metallo-dependent hydrolases"/>
    <property type="match status" value="1"/>
</dbReference>
<dbReference type="InterPro" id="IPR003764">
    <property type="entry name" value="GlcNAc_6-P_deAcase"/>
</dbReference>
<dbReference type="PANTHER" id="PTHR11113">
    <property type="entry name" value="N-ACETYLGLUCOSAMINE-6-PHOSPHATE DEACETYLASE"/>
    <property type="match status" value="1"/>
</dbReference>
<dbReference type="InterPro" id="IPR006680">
    <property type="entry name" value="Amidohydro-rel"/>
</dbReference>